<evidence type="ECO:0000313" key="3">
    <source>
        <dbReference type="Proteomes" id="UP000800092"/>
    </source>
</evidence>
<proteinExistence type="predicted"/>
<protein>
    <submittedName>
        <fullName evidence="2">Uncharacterized protein</fullName>
    </submittedName>
</protein>
<evidence type="ECO:0000256" key="1">
    <source>
        <dbReference type="SAM" id="MobiDB-lite"/>
    </source>
</evidence>
<accession>A0A6A6H050</accession>
<gene>
    <name evidence="2" type="ORF">EV356DRAFT_506979</name>
</gene>
<keyword evidence="3" id="KW-1185">Reference proteome</keyword>
<dbReference type="Proteomes" id="UP000800092">
    <property type="component" value="Unassembled WGS sequence"/>
</dbReference>
<reference evidence="2" key="1">
    <citation type="journal article" date="2020" name="Stud. Mycol.">
        <title>101 Dothideomycetes genomes: a test case for predicting lifestyles and emergence of pathogens.</title>
        <authorList>
            <person name="Haridas S."/>
            <person name="Albert R."/>
            <person name="Binder M."/>
            <person name="Bloem J."/>
            <person name="Labutti K."/>
            <person name="Salamov A."/>
            <person name="Andreopoulos B."/>
            <person name="Baker S."/>
            <person name="Barry K."/>
            <person name="Bills G."/>
            <person name="Bluhm B."/>
            <person name="Cannon C."/>
            <person name="Castanera R."/>
            <person name="Culley D."/>
            <person name="Daum C."/>
            <person name="Ezra D."/>
            <person name="Gonzalez J."/>
            <person name="Henrissat B."/>
            <person name="Kuo A."/>
            <person name="Liang C."/>
            <person name="Lipzen A."/>
            <person name="Lutzoni F."/>
            <person name="Magnuson J."/>
            <person name="Mondo S."/>
            <person name="Nolan M."/>
            <person name="Ohm R."/>
            <person name="Pangilinan J."/>
            <person name="Park H.-J."/>
            <person name="Ramirez L."/>
            <person name="Alfaro M."/>
            <person name="Sun H."/>
            <person name="Tritt A."/>
            <person name="Yoshinaga Y."/>
            <person name="Zwiers L.-H."/>
            <person name="Turgeon B."/>
            <person name="Goodwin S."/>
            <person name="Spatafora J."/>
            <person name="Crous P."/>
            <person name="Grigoriev I."/>
        </authorList>
    </citation>
    <scope>NUCLEOTIDE SEQUENCE</scope>
    <source>
        <strain evidence="2">Tuck. ex Michener</strain>
    </source>
</reference>
<feature type="region of interest" description="Disordered" evidence="1">
    <location>
        <begin position="248"/>
        <end position="271"/>
    </location>
</feature>
<feature type="region of interest" description="Disordered" evidence="1">
    <location>
        <begin position="347"/>
        <end position="370"/>
    </location>
</feature>
<evidence type="ECO:0000313" key="2">
    <source>
        <dbReference type="EMBL" id="KAF2231405.1"/>
    </source>
</evidence>
<organism evidence="2 3">
    <name type="scientific">Viridothelium virens</name>
    <name type="common">Speckled blister lichen</name>
    <name type="synonym">Trypethelium virens</name>
    <dbReference type="NCBI Taxonomy" id="1048519"/>
    <lineage>
        <taxon>Eukaryota</taxon>
        <taxon>Fungi</taxon>
        <taxon>Dikarya</taxon>
        <taxon>Ascomycota</taxon>
        <taxon>Pezizomycotina</taxon>
        <taxon>Dothideomycetes</taxon>
        <taxon>Dothideomycetes incertae sedis</taxon>
        <taxon>Trypetheliales</taxon>
        <taxon>Trypetheliaceae</taxon>
        <taxon>Viridothelium</taxon>
    </lineage>
</organism>
<name>A0A6A6H050_VIRVR</name>
<feature type="region of interest" description="Disordered" evidence="1">
    <location>
        <begin position="207"/>
        <end position="236"/>
    </location>
</feature>
<dbReference type="AlphaFoldDB" id="A0A6A6H050"/>
<feature type="compositionally biased region" description="Polar residues" evidence="1">
    <location>
        <begin position="353"/>
        <end position="370"/>
    </location>
</feature>
<sequence>MIQALPSVLTTPPPTKHLFGLFTTDNNQCMVKDPRRIDGRPFRGLCDMHSRLQCPLTHSILRFVLDEITCYMPRLFVLPFEPECQSLFEVLINVTSLYLRPVDFEKLWGRPPSQGWERQKNRCAACILARIGSDADVLVGLGAVYRARVREETYDFHLRASWYDEWIRAHAGHDGENLVEKSHALGSVMKRVVRKARKKKEALSEIDPDASWARKMPAAGQSSGSRGPGWPQRGHSVASGLEKVACNHSSKSSSFSDEETSAILGGTSIPPRILGAKPSDGPAFTAQASRHYFSSCSGSTALEDDNYMEIDNDGVSEEAHTGCVRIQQPTYKIPSAAKYAYSVNGSIVEDPTRSSTGPKQSTPRARSTASDLADWVDMCAYMNRTPSPATDGPEPSESGISHMFGTSTRVDGIPATTLNKSTNLAILDYDDDVPETPKAVPQIQFSPVPPLEKKLPLTPDTAEQLQAQVLRPKPSVETVASGSVYSFYEGPYGERYTTPLPPPPKPLHIQKASNGLPARPGVPRVDSAMPSPPPTNPAFQMQSIASGMAPAVQPITTHGRSSAFLSSARPNAPSPGLLSPFVQSSELPPSRVPSAPPVMKTGMSLGGPDFRRFSSSQDEEDEYVDSQGSPWLHEFEWEQRHPATSRVFC</sequence>
<dbReference type="EMBL" id="ML991827">
    <property type="protein sequence ID" value="KAF2231405.1"/>
    <property type="molecule type" value="Genomic_DNA"/>
</dbReference>
<dbReference type="OrthoDB" id="3786931at2759"/>